<proteinExistence type="predicted"/>
<dbReference type="InterPro" id="IPR024344">
    <property type="entry name" value="MDMPI_metal-binding"/>
</dbReference>
<keyword evidence="3" id="KW-1185">Reference proteome</keyword>
<dbReference type="NCBIfam" id="TIGR03083">
    <property type="entry name" value="maleylpyruvate isomerase family mycothiol-dependent enzyme"/>
    <property type="match status" value="1"/>
</dbReference>
<evidence type="ECO:0000259" key="1">
    <source>
        <dbReference type="Pfam" id="PF11716"/>
    </source>
</evidence>
<protein>
    <submittedName>
        <fullName evidence="2">Maleylpyruvate isomerase family mycothiol-dependent enzyme</fullName>
    </submittedName>
</protein>
<dbReference type="EMBL" id="JAGSOH010000041">
    <property type="protein sequence ID" value="MBR7827736.1"/>
    <property type="molecule type" value="Genomic_DNA"/>
</dbReference>
<dbReference type="Proteomes" id="UP000676325">
    <property type="component" value="Unassembled WGS sequence"/>
</dbReference>
<accession>A0A941EA11</accession>
<reference evidence="2" key="1">
    <citation type="submission" date="2021-04" db="EMBL/GenBank/DDBJ databases">
        <title>Genome based classification of Actinospica acidithermotolerans sp. nov., an actinobacterium isolated from an Indonesian hot spring.</title>
        <authorList>
            <person name="Kusuma A.B."/>
            <person name="Putra K.E."/>
            <person name="Nafisah S."/>
            <person name="Loh J."/>
            <person name="Nouioui I."/>
            <person name="Goodfellow M."/>
        </authorList>
    </citation>
    <scope>NUCLEOTIDE SEQUENCE</scope>
    <source>
        <strain evidence="2">MGRD01-02</strain>
    </source>
</reference>
<dbReference type="SUPFAM" id="SSF109854">
    <property type="entry name" value="DinB/YfiT-like putative metalloenzymes"/>
    <property type="match status" value="1"/>
</dbReference>
<dbReference type="AlphaFoldDB" id="A0A941EA11"/>
<sequence>MDAAECYRAVRARMIELADGLSEEQLATPVPACPAWTVRDTYAHLAGVCTEVLDGTQAGRATDADTARQVGERAGRGIAQLCAEWADRGPEMDARLAGEKGYRYNLMAFDAWNHEQDVRNALGMPQARKDQTTEVVSAMITDMFARGWRKAQLAPAVRLVTPTDDAVVGVGEPVATLETSEFDLARMLSGRRTHEEMAAMGWAGEPADLIERLHMFTPPAQALGE</sequence>
<evidence type="ECO:0000313" key="2">
    <source>
        <dbReference type="EMBL" id="MBR7827736.1"/>
    </source>
</evidence>
<dbReference type="GO" id="GO:0046872">
    <property type="term" value="F:metal ion binding"/>
    <property type="evidence" value="ECO:0007669"/>
    <property type="project" value="InterPro"/>
</dbReference>
<keyword evidence="2" id="KW-0413">Isomerase</keyword>
<evidence type="ECO:0000313" key="3">
    <source>
        <dbReference type="Proteomes" id="UP000676325"/>
    </source>
</evidence>
<name>A0A941EA11_9ACTN</name>
<dbReference type="RefSeq" id="WP_212518878.1">
    <property type="nucleotide sequence ID" value="NZ_JAGSOH010000041.1"/>
</dbReference>
<feature type="domain" description="Mycothiol-dependent maleylpyruvate isomerase metal-binding" evidence="1">
    <location>
        <begin position="8"/>
        <end position="97"/>
    </location>
</feature>
<dbReference type="InterPro" id="IPR017517">
    <property type="entry name" value="Maleyloyr_isom"/>
</dbReference>
<gene>
    <name evidence="2" type="ORF">KDK95_15560</name>
</gene>
<dbReference type="Pfam" id="PF11716">
    <property type="entry name" value="MDMPI_N"/>
    <property type="match status" value="1"/>
</dbReference>
<dbReference type="Gene3D" id="1.20.120.450">
    <property type="entry name" value="dinb family like domain"/>
    <property type="match status" value="1"/>
</dbReference>
<dbReference type="GO" id="GO:0016853">
    <property type="term" value="F:isomerase activity"/>
    <property type="evidence" value="ECO:0007669"/>
    <property type="project" value="UniProtKB-KW"/>
</dbReference>
<comment type="caution">
    <text evidence="2">The sequence shown here is derived from an EMBL/GenBank/DDBJ whole genome shotgun (WGS) entry which is preliminary data.</text>
</comment>
<organism evidence="2 3">
    <name type="scientific">Actinospica acidithermotolerans</name>
    <dbReference type="NCBI Taxonomy" id="2828514"/>
    <lineage>
        <taxon>Bacteria</taxon>
        <taxon>Bacillati</taxon>
        <taxon>Actinomycetota</taxon>
        <taxon>Actinomycetes</taxon>
        <taxon>Catenulisporales</taxon>
        <taxon>Actinospicaceae</taxon>
        <taxon>Actinospica</taxon>
    </lineage>
</organism>
<dbReference type="InterPro" id="IPR034660">
    <property type="entry name" value="DinB/YfiT-like"/>
</dbReference>